<keyword evidence="1" id="KW-1015">Disulfide bond</keyword>
<keyword evidence="3" id="KW-0732">Signal</keyword>
<evidence type="ECO:0000313" key="5">
    <source>
        <dbReference type="Proteomes" id="UP001150259"/>
    </source>
</evidence>
<feature type="region of interest" description="Disordered" evidence="2">
    <location>
        <begin position="26"/>
        <end position="50"/>
    </location>
</feature>
<feature type="compositionally biased region" description="Low complexity" evidence="2">
    <location>
        <begin position="36"/>
        <end position="50"/>
    </location>
</feature>
<dbReference type="InterPro" id="IPR000945">
    <property type="entry name" value="DBH-like"/>
</dbReference>
<dbReference type="PROSITE" id="PS51257">
    <property type="entry name" value="PROKAR_LIPOPROTEIN"/>
    <property type="match status" value="1"/>
</dbReference>
<dbReference type="SUPFAM" id="SSF49742">
    <property type="entry name" value="PHM/PNGase F"/>
    <property type="match status" value="2"/>
</dbReference>
<feature type="chain" id="PRO_5046704479" description="Copper type II ascorbate-dependent monooxygenase C-terminal domain-containing protein" evidence="3">
    <location>
        <begin position="25"/>
        <end position="390"/>
    </location>
</feature>
<evidence type="ECO:0000256" key="2">
    <source>
        <dbReference type="SAM" id="MobiDB-lite"/>
    </source>
</evidence>
<evidence type="ECO:0000313" key="4">
    <source>
        <dbReference type="EMBL" id="MDC5696055.1"/>
    </source>
</evidence>
<dbReference type="InterPro" id="IPR036939">
    <property type="entry name" value="Cu2_ascorb_mOase_N_sf"/>
</dbReference>
<proteinExistence type="predicted"/>
<dbReference type="Gene3D" id="2.60.120.310">
    <property type="entry name" value="Copper type II, ascorbate-dependent monooxygenase, N-terminal domain"/>
    <property type="match status" value="1"/>
</dbReference>
<dbReference type="RefSeq" id="WP_272460633.1">
    <property type="nucleotide sequence ID" value="NZ_JAPFQL010000005.1"/>
</dbReference>
<protein>
    <recommendedName>
        <fullName evidence="6">Copper type II ascorbate-dependent monooxygenase C-terminal domain-containing protein</fullName>
    </recommendedName>
</protein>
<dbReference type="InterPro" id="IPR008977">
    <property type="entry name" value="PHM/PNGase_F_dom_sf"/>
</dbReference>
<dbReference type="EMBL" id="JAPFQL010000005">
    <property type="protein sequence ID" value="MDC5696055.1"/>
    <property type="molecule type" value="Genomic_DNA"/>
</dbReference>
<dbReference type="PANTHER" id="PTHR10157:SF23">
    <property type="entry name" value="MOXD1 HOMOLOG 1"/>
    <property type="match status" value="1"/>
</dbReference>
<gene>
    <name evidence="4" type="ORF">OO014_02210</name>
</gene>
<evidence type="ECO:0000256" key="1">
    <source>
        <dbReference type="ARBA" id="ARBA00023157"/>
    </source>
</evidence>
<evidence type="ECO:0000256" key="3">
    <source>
        <dbReference type="SAM" id="SignalP"/>
    </source>
</evidence>
<reference evidence="4 5" key="1">
    <citation type="submission" date="2022-11" db="EMBL/GenBank/DDBJ databases">
        <title>Anaerobic phenanthrene biodegradation by a DNRA strain PheN6.</title>
        <authorList>
            <person name="Zhang Z."/>
        </authorList>
    </citation>
    <scope>NUCLEOTIDE SEQUENCE [LARGE SCALE GENOMIC DNA]</scope>
    <source>
        <strain evidence="4 5">PheN6</strain>
    </source>
</reference>
<dbReference type="InterPro" id="IPR014784">
    <property type="entry name" value="Cu2_ascorb_mOase-like_C"/>
</dbReference>
<evidence type="ECO:0008006" key="6">
    <source>
        <dbReference type="Google" id="ProtNLM"/>
    </source>
</evidence>
<dbReference type="Proteomes" id="UP001150259">
    <property type="component" value="Unassembled WGS sequence"/>
</dbReference>
<dbReference type="Gene3D" id="2.60.120.230">
    <property type="match status" value="1"/>
</dbReference>
<keyword evidence="5" id="KW-1185">Reference proteome</keyword>
<name>A0ABT5GE17_9MICO</name>
<sequence>MRKGRFLVALGAALGILGAGCAGGEPDQAAPERLDAPSTSPTTAASPEPARAALRAGERVKRVGMPADYVPRAPGGATDDYRCFLLDPEVRRDSFVTGYDVVPGDVSVVHHVILYRVPADKVNLARAQDAETPGDGWTCFGGTGIEQQGASLDDAPWVGAWAPGGAERLLDEDLGIPLDKGSQLVLQVHYNLLHGAKPDRTAVDLRLSTSPRLSALETVLYPAPVELPCRAGRSGPLCDREAAVWDVAKRFGKRAGQTVAGLQLLCQGSFEADPGPTQSCTRTVKESATIRSAAGHMHLLGSSIRIELNAGTAGARTLLDIGEWDFDDQSARRVRATKIRPGDRITVTCTHDQAWRDRLPALQGTPERYVVWGEGTTDEMCLGILGVTRS</sequence>
<dbReference type="PANTHER" id="PTHR10157">
    <property type="entry name" value="DOPAMINE BETA HYDROXYLASE RELATED"/>
    <property type="match status" value="1"/>
</dbReference>
<comment type="caution">
    <text evidence="4">The sequence shown here is derived from an EMBL/GenBank/DDBJ whole genome shotgun (WGS) entry which is preliminary data.</text>
</comment>
<organism evidence="4 5">
    <name type="scientific">Intrasporangium calvum</name>
    <dbReference type="NCBI Taxonomy" id="53358"/>
    <lineage>
        <taxon>Bacteria</taxon>
        <taxon>Bacillati</taxon>
        <taxon>Actinomycetota</taxon>
        <taxon>Actinomycetes</taxon>
        <taxon>Micrococcales</taxon>
        <taxon>Intrasporangiaceae</taxon>
        <taxon>Intrasporangium</taxon>
    </lineage>
</organism>
<accession>A0ABT5GE17</accession>
<feature type="signal peptide" evidence="3">
    <location>
        <begin position="1"/>
        <end position="24"/>
    </location>
</feature>